<evidence type="ECO:0000313" key="2">
    <source>
        <dbReference type="Proteomes" id="UP000724874"/>
    </source>
</evidence>
<evidence type="ECO:0000313" key="1">
    <source>
        <dbReference type="EMBL" id="KAF8881397.1"/>
    </source>
</evidence>
<accession>A0A9P5TIE2</accession>
<organism evidence="1 2">
    <name type="scientific">Gymnopilus junonius</name>
    <name type="common">Spectacular rustgill mushroom</name>
    <name type="synonym">Gymnopilus spectabilis subsp. junonius</name>
    <dbReference type="NCBI Taxonomy" id="109634"/>
    <lineage>
        <taxon>Eukaryota</taxon>
        <taxon>Fungi</taxon>
        <taxon>Dikarya</taxon>
        <taxon>Basidiomycota</taxon>
        <taxon>Agaricomycotina</taxon>
        <taxon>Agaricomycetes</taxon>
        <taxon>Agaricomycetidae</taxon>
        <taxon>Agaricales</taxon>
        <taxon>Agaricineae</taxon>
        <taxon>Hymenogastraceae</taxon>
        <taxon>Gymnopilus</taxon>
    </lineage>
</organism>
<reference evidence="1" key="1">
    <citation type="submission" date="2020-11" db="EMBL/GenBank/DDBJ databases">
        <authorList>
            <consortium name="DOE Joint Genome Institute"/>
            <person name="Ahrendt S."/>
            <person name="Riley R."/>
            <person name="Andreopoulos W."/>
            <person name="LaButti K."/>
            <person name="Pangilinan J."/>
            <person name="Ruiz-duenas F.J."/>
            <person name="Barrasa J.M."/>
            <person name="Sanchez-Garcia M."/>
            <person name="Camarero S."/>
            <person name="Miyauchi S."/>
            <person name="Serrano A."/>
            <person name="Linde D."/>
            <person name="Babiker R."/>
            <person name="Drula E."/>
            <person name="Ayuso-Fernandez I."/>
            <person name="Pacheco R."/>
            <person name="Padilla G."/>
            <person name="Ferreira P."/>
            <person name="Barriuso J."/>
            <person name="Kellner H."/>
            <person name="Castanera R."/>
            <person name="Alfaro M."/>
            <person name="Ramirez L."/>
            <person name="Pisabarro A.G."/>
            <person name="Kuo A."/>
            <person name="Tritt A."/>
            <person name="Lipzen A."/>
            <person name="He G."/>
            <person name="Yan M."/>
            <person name="Ng V."/>
            <person name="Cullen D."/>
            <person name="Martin F."/>
            <person name="Rosso M.-N."/>
            <person name="Henrissat B."/>
            <person name="Hibbett D."/>
            <person name="Martinez A.T."/>
            <person name="Grigoriev I.V."/>
        </authorList>
    </citation>
    <scope>NUCLEOTIDE SEQUENCE</scope>
    <source>
        <strain evidence="1">AH 44721</strain>
    </source>
</reference>
<dbReference type="EMBL" id="JADNYJ010000132">
    <property type="protein sequence ID" value="KAF8881397.1"/>
    <property type="molecule type" value="Genomic_DNA"/>
</dbReference>
<protein>
    <submittedName>
        <fullName evidence="1">Uncharacterized protein</fullName>
    </submittedName>
</protein>
<name>A0A9P5TIE2_GYMJU</name>
<dbReference type="Proteomes" id="UP000724874">
    <property type="component" value="Unassembled WGS sequence"/>
</dbReference>
<comment type="caution">
    <text evidence="1">The sequence shown here is derived from an EMBL/GenBank/DDBJ whole genome shotgun (WGS) entry which is preliminary data.</text>
</comment>
<dbReference type="AlphaFoldDB" id="A0A9P5TIE2"/>
<gene>
    <name evidence="1" type="ORF">CPB84DRAFT_1817259</name>
</gene>
<dbReference type="OrthoDB" id="2720314at2759"/>
<proteinExistence type="predicted"/>
<sequence>MKPTKRQRIPGPSGSQLSRTVNALELLMEKLEPEQGYDVEKVPSGIETEFMQLNEVLQILQTKLDGPPSQNLSFEHLRKTEFSGPDFLELKPDAITRAIGTDSIGEDELWSSKGLFRHLCTLEELVPRTNEAANRLWIDAFFYRVSTMMPSGLKMVLYPERTVPGYVNFTAIATTPIQAMRLLRNPTLLKADDSALFVSEAKGPDQQLESHVPQAVGEMYASANRLGTTTIRGVLTNGHSWIFLILKLNSDGNGGRYSNQSHSHSSDFPSLISAIITHWMQHGYEELDDNDYFKFE</sequence>
<keyword evidence="2" id="KW-1185">Reference proteome</keyword>